<evidence type="ECO:0000313" key="1">
    <source>
        <dbReference type="EMBL" id="MDD1793144.1"/>
    </source>
</evidence>
<accession>A0ABT5QYQ5</accession>
<dbReference type="RefSeq" id="WP_274164008.1">
    <property type="nucleotide sequence ID" value="NZ_JAJUBC010000007.1"/>
</dbReference>
<protein>
    <recommendedName>
        <fullName evidence="3">PilZ domain-containing protein</fullName>
    </recommendedName>
</protein>
<gene>
    <name evidence="1" type="ORF">LRP50_08405</name>
</gene>
<keyword evidence="2" id="KW-1185">Reference proteome</keyword>
<evidence type="ECO:0000313" key="2">
    <source>
        <dbReference type="Proteomes" id="UP001149400"/>
    </source>
</evidence>
<reference evidence="1" key="1">
    <citation type="submission" date="2021-12" db="EMBL/GenBank/DDBJ databases">
        <title>Enterovibrio ZSDZ35 sp. nov. and Enterovibrio ZSDZ42 sp. nov., isolated from coastal seawater in Qingdao.</title>
        <authorList>
            <person name="Zhang P."/>
        </authorList>
    </citation>
    <scope>NUCLEOTIDE SEQUENCE</scope>
    <source>
        <strain evidence="1">ZSDZ42</strain>
    </source>
</reference>
<dbReference type="EMBL" id="JAJUBC010000007">
    <property type="protein sequence ID" value="MDD1793144.1"/>
    <property type="molecule type" value="Genomic_DNA"/>
</dbReference>
<comment type="caution">
    <text evidence="1">The sequence shown here is derived from an EMBL/GenBank/DDBJ whole genome shotgun (WGS) entry which is preliminary data.</text>
</comment>
<evidence type="ECO:0008006" key="3">
    <source>
        <dbReference type="Google" id="ProtNLM"/>
    </source>
</evidence>
<proteinExistence type="predicted"/>
<sequence>MAGRRDPNEYKIIEAVLGWDNRRGATRLTPLEGQGFDCDMHIECSKDIRSLPVGSVVRLKVTLKNPKTTEHQPHLYSSYKWSYELVKKS</sequence>
<organism evidence="1 2">
    <name type="scientific">Enterovibrio gelatinilyticus</name>
    <dbReference type="NCBI Taxonomy" id="2899819"/>
    <lineage>
        <taxon>Bacteria</taxon>
        <taxon>Pseudomonadati</taxon>
        <taxon>Pseudomonadota</taxon>
        <taxon>Gammaproteobacteria</taxon>
        <taxon>Vibrionales</taxon>
        <taxon>Vibrionaceae</taxon>
        <taxon>Enterovibrio</taxon>
    </lineage>
</organism>
<dbReference type="Proteomes" id="UP001149400">
    <property type="component" value="Unassembled WGS sequence"/>
</dbReference>
<name>A0ABT5QYQ5_9GAMM</name>